<dbReference type="Proteomes" id="UP000201169">
    <property type="component" value="Chromosome"/>
</dbReference>
<dbReference type="Pfam" id="PF13310">
    <property type="entry name" value="Virulence_RhuM"/>
    <property type="match status" value="1"/>
</dbReference>
<proteinExistence type="predicted"/>
<evidence type="ECO:0000313" key="1">
    <source>
        <dbReference type="EMBL" id="ASQ31053.1"/>
    </source>
</evidence>
<dbReference type="PIRSF" id="PIRSF015268">
    <property type="entry name" value="Virulence_RhuM"/>
    <property type="match status" value="1"/>
</dbReference>
<keyword evidence="2" id="KW-1185">Reference proteome</keyword>
<dbReference type="AlphaFoldDB" id="A0A222MYI8"/>
<dbReference type="EMBL" id="CP022347">
    <property type="protein sequence ID" value="ASQ31053.1"/>
    <property type="molecule type" value="Genomic_DNA"/>
</dbReference>
<gene>
    <name evidence="1" type="ORF">CAV_1437</name>
</gene>
<name>A0A222MYI8_9BACT</name>
<dbReference type="OrthoDB" id="9802752at2"/>
<protein>
    <submittedName>
        <fullName evidence="1">Putative virulence protein, RhuM family</fullName>
    </submittedName>
</protein>
<dbReference type="PANTHER" id="PTHR35810">
    <property type="entry name" value="CYTOPLASMIC PROTEIN-RELATED"/>
    <property type="match status" value="1"/>
</dbReference>
<dbReference type="PANTHER" id="PTHR35810:SF1">
    <property type="entry name" value="CYTOPLASMIC PROTEIN"/>
    <property type="match status" value="1"/>
</dbReference>
<evidence type="ECO:0000313" key="2">
    <source>
        <dbReference type="Proteomes" id="UP000201169"/>
    </source>
</evidence>
<dbReference type="RefSeq" id="WP_094325863.1">
    <property type="nucleotide sequence ID" value="NZ_CP022347.1"/>
</dbReference>
<organism evidence="1 2">
    <name type="scientific">Campylobacter avium LMG 24591</name>
    <dbReference type="NCBI Taxonomy" id="522484"/>
    <lineage>
        <taxon>Bacteria</taxon>
        <taxon>Pseudomonadati</taxon>
        <taxon>Campylobacterota</taxon>
        <taxon>Epsilonproteobacteria</taxon>
        <taxon>Campylobacterales</taxon>
        <taxon>Campylobacteraceae</taxon>
        <taxon>Campylobacter</taxon>
    </lineage>
</organism>
<accession>A0A222MYI8</accession>
<dbReference type="InterPro" id="IPR011204">
    <property type="entry name" value="Virulence_RhuM-like"/>
</dbReference>
<dbReference type="KEGG" id="cavi:CAV_1437"/>
<reference evidence="1 2" key="1">
    <citation type="submission" date="2017-07" db="EMBL/GenBank/DDBJ databases">
        <title>Analysis of two Campylobacter avium genomes and identification of a novel hippuricase gene.</title>
        <authorList>
            <person name="Miller W.G."/>
            <person name="Chapman M.H."/>
            <person name="Yee E."/>
            <person name="Revez J."/>
            <person name="Bono J.L."/>
            <person name="Rossi M."/>
        </authorList>
    </citation>
    <scope>NUCLEOTIDE SEQUENCE [LARGE SCALE GENOMIC DNA]</scope>
    <source>
        <strain evidence="1 2">LMG 24591</strain>
    </source>
</reference>
<sequence length="331" mass="38862">MQNNLILYTTQDKKIKVELYEFGESVYLTQDLIAKLFDTSKQNVSLHIANILKEGELNADSVVKEYLTTAKDNKRYKVKFYSLEMILAIGFRVRSKRGVQFRIWANEHLKSYLQKGFIIDSDRLKNPNGRTDYFDELLEQIRDIRASEKRFYQKIRDLFALCVDYDSSDKATQMFFANTQNKLLYAITKQTAAEIICKRADPNEPNMGLTSWKGTKVRKGDIIIAKNYLSKDELDNLNRLVNVFLESAELRVRDNKTLTMDFWKENVDSLLTFQGKDILKGNGSISNEKMEQVVRQRYEIFDKKRKEETRIKADLEDEKMLEKTYKALKDR</sequence>